<dbReference type="OrthoDB" id="7533242at2759"/>
<sequence length="334" mass="37830">MPTRTLAAILAGRAFTNDVAAEAVPAPLKARKCSFRDESDGQRTWRLQPCGGSRMTGRYACGDLAGVRPDSPPDGDSDSSDSDTDEDDLQLWRKMILRGRSHKPLRLEGYVERIIPLLTKDQFRKHFRMIPNVFENLEALLGPVLSVTNGKAVIPVRKQLLATLWLLATPDSYRSVGERFDIAKSSLSYSFMRVIEAINDIAGQFIKWPRGQYLQETFGEKFRSTNKITSLKMNLSLATKLPVLSWCIPPYIDRGQLTNAQKKFNYEISAKRSVIERAFALLKGRFRRLKYLDMNVDEMIPYVIIACTVLHNICLKGVDDNVEDLIEERAEVID</sequence>
<keyword evidence="7" id="KW-0539">Nucleus</keyword>
<evidence type="ECO:0000256" key="7">
    <source>
        <dbReference type="ARBA" id="ARBA00023242"/>
    </source>
</evidence>
<evidence type="ECO:0000256" key="4">
    <source>
        <dbReference type="ARBA" id="ARBA00022722"/>
    </source>
</evidence>
<evidence type="ECO:0000256" key="5">
    <source>
        <dbReference type="ARBA" id="ARBA00022723"/>
    </source>
</evidence>
<feature type="domain" description="DDE Tnp4" evidence="9">
    <location>
        <begin position="246"/>
        <end position="312"/>
    </location>
</feature>
<evidence type="ECO:0000256" key="1">
    <source>
        <dbReference type="ARBA" id="ARBA00001968"/>
    </source>
</evidence>
<dbReference type="InterPro" id="IPR027806">
    <property type="entry name" value="HARBI1_dom"/>
</dbReference>
<dbReference type="AlphaFoldDB" id="A0A0J7K726"/>
<evidence type="ECO:0000259" key="9">
    <source>
        <dbReference type="Pfam" id="PF13359"/>
    </source>
</evidence>
<accession>A0A0J7K726</accession>
<evidence type="ECO:0000256" key="6">
    <source>
        <dbReference type="ARBA" id="ARBA00022801"/>
    </source>
</evidence>
<dbReference type="InterPro" id="IPR045249">
    <property type="entry name" value="HARBI1-like"/>
</dbReference>
<dbReference type="PANTHER" id="PTHR22930">
    <property type="match status" value="1"/>
</dbReference>
<dbReference type="EMBL" id="LBMM01012307">
    <property type="protein sequence ID" value="KMQ86288.1"/>
    <property type="molecule type" value="Genomic_DNA"/>
</dbReference>
<dbReference type="GO" id="GO:0046872">
    <property type="term" value="F:metal ion binding"/>
    <property type="evidence" value="ECO:0007669"/>
    <property type="project" value="UniProtKB-KW"/>
</dbReference>
<evidence type="ECO:0000313" key="11">
    <source>
        <dbReference type="Proteomes" id="UP000036403"/>
    </source>
</evidence>
<keyword evidence="11" id="KW-1185">Reference proteome</keyword>
<dbReference type="Proteomes" id="UP000036403">
    <property type="component" value="Unassembled WGS sequence"/>
</dbReference>
<gene>
    <name evidence="10" type="ORF">RF55_14754</name>
</gene>
<name>A0A0J7K726_LASNI</name>
<dbReference type="Pfam" id="PF13359">
    <property type="entry name" value="DDE_Tnp_4"/>
    <property type="match status" value="1"/>
</dbReference>
<comment type="cofactor">
    <cofactor evidence="1">
        <name>a divalent metal cation</name>
        <dbReference type="ChEBI" id="CHEBI:60240"/>
    </cofactor>
</comment>
<comment type="caution">
    <text evidence="10">The sequence shown here is derived from an EMBL/GenBank/DDBJ whole genome shotgun (WGS) entry which is preliminary data.</text>
</comment>
<dbReference type="PaxDb" id="67767-A0A0J7K726"/>
<organism evidence="10 11">
    <name type="scientific">Lasius niger</name>
    <name type="common">Black garden ant</name>
    <dbReference type="NCBI Taxonomy" id="67767"/>
    <lineage>
        <taxon>Eukaryota</taxon>
        <taxon>Metazoa</taxon>
        <taxon>Ecdysozoa</taxon>
        <taxon>Arthropoda</taxon>
        <taxon>Hexapoda</taxon>
        <taxon>Insecta</taxon>
        <taxon>Pterygota</taxon>
        <taxon>Neoptera</taxon>
        <taxon>Endopterygota</taxon>
        <taxon>Hymenoptera</taxon>
        <taxon>Apocrita</taxon>
        <taxon>Aculeata</taxon>
        <taxon>Formicoidea</taxon>
        <taxon>Formicidae</taxon>
        <taxon>Formicinae</taxon>
        <taxon>Lasius</taxon>
        <taxon>Lasius</taxon>
    </lineage>
</organism>
<protein>
    <submittedName>
        <fullName evidence="10">Nuclease harbi1</fullName>
    </submittedName>
</protein>
<feature type="region of interest" description="Disordered" evidence="8">
    <location>
        <begin position="63"/>
        <end position="87"/>
    </location>
</feature>
<dbReference type="GO" id="GO:0016787">
    <property type="term" value="F:hydrolase activity"/>
    <property type="evidence" value="ECO:0007669"/>
    <property type="project" value="UniProtKB-KW"/>
</dbReference>
<keyword evidence="4" id="KW-0540">Nuclease</keyword>
<dbReference type="STRING" id="67767.A0A0J7K726"/>
<dbReference type="PANTHER" id="PTHR22930:SF85">
    <property type="entry name" value="GH03217P-RELATED"/>
    <property type="match status" value="1"/>
</dbReference>
<comment type="similarity">
    <text evidence="3">Belongs to the HARBI1 family.</text>
</comment>
<proteinExistence type="inferred from homology"/>
<evidence type="ECO:0000313" key="10">
    <source>
        <dbReference type="EMBL" id="KMQ86288.1"/>
    </source>
</evidence>
<feature type="compositionally biased region" description="Acidic residues" evidence="8">
    <location>
        <begin position="73"/>
        <end position="87"/>
    </location>
</feature>
<evidence type="ECO:0000256" key="3">
    <source>
        <dbReference type="ARBA" id="ARBA00006958"/>
    </source>
</evidence>
<dbReference type="GO" id="GO:0005634">
    <property type="term" value="C:nucleus"/>
    <property type="evidence" value="ECO:0007669"/>
    <property type="project" value="UniProtKB-SubCell"/>
</dbReference>
<comment type="subcellular location">
    <subcellularLocation>
        <location evidence="2">Nucleus</location>
    </subcellularLocation>
</comment>
<keyword evidence="6" id="KW-0378">Hydrolase</keyword>
<evidence type="ECO:0000256" key="2">
    <source>
        <dbReference type="ARBA" id="ARBA00004123"/>
    </source>
</evidence>
<evidence type="ECO:0000256" key="8">
    <source>
        <dbReference type="SAM" id="MobiDB-lite"/>
    </source>
</evidence>
<dbReference type="GO" id="GO:0004518">
    <property type="term" value="F:nuclease activity"/>
    <property type="evidence" value="ECO:0007669"/>
    <property type="project" value="UniProtKB-KW"/>
</dbReference>
<keyword evidence="5" id="KW-0479">Metal-binding</keyword>
<reference evidence="10 11" key="1">
    <citation type="submission" date="2015-04" db="EMBL/GenBank/DDBJ databases">
        <title>Lasius niger genome sequencing.</title>
        <authorList>
            <person name="Konorov E.A."/>
            <person name="Nikitin M.A."/>
            <person name="Kirill M.V."/>
            <person name="Chang P."/>
        </authorList>
    </citation>
    <scope>NUCLEOTIDE SEQUENCE [LARGE SCALE GENOMIC DNA]</scope>
    <source>
        <tissue evidence="10">Whole</tissue>
    </source>
</reference>